<name>A0A0H2RIG8_9AGAM</name>
<reference evidence="3 4" key="1">
    <citation type="submission" date="2015-04" db="EMBL/GenBank/DDBJ databases">
        <title>Complete genome sequence of Schizopora paradoxa KUC8140, a cosmopolitan wood degrader in East Asia.</title>
        <authorList>
            <consortium name="DOE Joint Genome Institute"/>
            <person name="Min B."/>
            <person name="Park H."/>
            <person name="Jang Y."/>
            <person name="Kim J.-J."/>
            <person name="Kim K.H."/>
            <person name="Pangilinan J."/>
            <person name="Lipzen A."/>
            <person name="Riley R."/>
            <person name="Grigoriev I.V."/>
            <person name="Spatafora J.W."/>
            <person name="Choi I.-G."/>
        </authorList>
    </citation>
    <scope>NUCLEOTIDE SEQUENCE [LARGE SCALE GENOMIC DNA]</scope>
    <source>
        <strain evidence="3 4">KUC8140</strain>
    </source>
</reference>
<dbReference type="AlphaFoldDB" id="A0A0H2RIG8"/>
<proteinExistence type="predicted"/>
<feature type="compositionally biased region" description="Basic and acidic residues" evidence="1">
    <location>
        <begin position="89"/>
        <end position="99"/>
    </location>
</feature>
<evidence type="ECO:0000256" key="2">
    <source>
        <dbReference type="SAM" id="SignalP"/>
    </source>
</evidence>
<feature type="compositionally biased region" description="Low complexity" evidence="1">
    <location>
        <begin position="620"/>
        <end position="645"/>
    </location>
</feature>
<gene>
    <name evidence="3" type="ORF">SCHPADRAFT_893228</name>
</gene>
<keyword evidence="4" id="KW-1185">Reference proteome</keyword>
<feature type="chain" id="PRO_5005201516" evidence="2">
    <location>
        <begin position="23"/>
        <end position="665"/>
    </location>
</feature>
<dbReference type="EMBL" id="KQ086061">
    <property type="protein sequence ID" value="KLO09258.1"/>
    <property type="molecule type" value="Genomic_DNA"/>
</dbReference>
<sequence length="665" mass="66907">MKISTSTSFVVASIALSSSALALPVPHTDPIPFARSPELVASPHAPHSARVIQESQMVSVARPGKGRAPAIRSGSGSRRSLPRRSKTVSKRDEELETDKSLTDVLGGALDSLESALAPLGLGLITPPAKEVVVESDATPFKPLRFAREDPQAASQPPIPESEKQADNAAAEQAEGYFPFEMPGTVAGMPGVIEGELPGFVPSYAGPMVPAPPAPAPPFAVPNGQPGLPAGFNGIPSQMMGELQTSESDLPAGAAGEAGQVPSELQNAVENTADGSILSGLPVSNVLGNIPVASLLNGLTPSQIQGLIGMLGSTAGQAGNLIPAGLPNGLGGLTGTVGGLTGSLPVVGGLNPFGALEGGSPSDGQDSVAESASSDEPSMSQSSMISSSESASETVSPMTSSTDASETTSSSSSSSSSAESEPTFAVNVAPDPAAVASSHSLPTGNHTLPTGNHTLPTGSHTLPTGSHSLPVPAPVQSKASSLPVSQAPQAPSPPIINVEAPSPTPSGTESGTETSSSFVDQSYSSFNSSSIATESASTSASTSSSSSSSSSASAEPTSSSNVNPAERRMLLSRITRFFRRSDPPLPKGFAAPTGPIPNDTPPLLQPSVNFPRKVKKDQAPATDADASPSVTSSAPSESQNGSSSQPEECEFESSSETTNESTVSSE</sequence>
<dbReference type="OrthoDB" id="6141714at2759"/>
<dbReference type="STRING" id="27342.A0A0H2RIG8"/>
<keyword evidence="2" id="KW-0732">Signal</keyword>
<protein>
    <submittedName>
        <fullName evidence="3">Uncharacterized protein</fullName>
    </submittedName>
</protein>
<organism evidence="3 4">
    <name type="scientific">Schizopora paradoxa</name>
    <dbReference type="NCBI Taxonomy" id="27342"/>
    <lineage>
        <taxon>Eukaryota</taxon>
        <taxon>Fungi</taxon>
        <taxon>Dikarya</taxon>
        <taxon>Basidiomycota</taxon>
        <taxon>Agaricomycotina</taxon>
        <taxon>Agaricomycetes</taxon>
        <taxon>Hymenochaetales</taxon>
        <taxon>Schizoporaceae</taxon>
        <taxon>Schizopora</taxon>
    </lineage>
</organism>
<evidence type="ECO:0000313" key="4">
    <source>
        <dbReference type="Proteomes" id="UP000053477"/>
    </source>
</evidence>
<evidence type="ECO:0000256" key="1">
    <source>
        <dbReference type="SAM" id="MobiDB-lite"/>
    </source>
</evidence>
<feature type="region of interest" description="Disordered" evidence="1">
    <location>
        <begin position="56"/>
        <end position="99"/>
    </location>
</feature>
<feature type="region of interest" description="Disordered" evidence="1">
    <location>
        <begin position="148"/>
        <end position="170"/>
    </location>
</feature>
<feature type="compositionally biased region" description="Polar residues" evidence="1">
    <location>
        <begin position="436"/>
        <end position="466"/>
    </location>
</feature>
<feature type="compositionally biased region" description="Low complexity" evidence="1">
    <location>
        <begin position="368"/>
        <end position="435"/>
    </location>
</feature>
<dbReference type="InParanoid" id="A0A0H2RIG8"/>
<dbReference type="Proteomes" id="UP000053477">
    <property type="component" value="Unassembled WGS sequence"/>
</dbReference>
<feature type="compositionally biased region" description="Low complexity" evidence="1">
    <location>
        <begin position="504"/>
        <end position="559"/>
    </location>
</feature>
<evidence type="ECO:0000313" key="3">
    <source>
        <dbReference type="EMBL" id="KLO09258.1"/>
    </source>
</evidence>
<feature type="compositionally biased region" description="Pro residues" evidence="1">
    <location>
        <begin position="593"/>
        <end position="603"/>
    </location>
</feature>
<feature type="region of interest" description="Disordered" evidence="1">
    <location>
        <begin position="354"/>
        <end position="665"/>
    </location>
</feature>
<feature type="signal peptide" evidence="2">
    <location>
        <begin position="1"/>
        <end position="22"/>
    </location>
</feature>
<feature type="compositionally biased region" description="Low complexity" evidence="1">
    <location>
        <begin position="478"/>
        <end position="488"/>
    </location>
</feature>
<feature type="compositionally biased region" description="Low complexity" evidence="1">
    <location>
        <begin position="653"/>
        <end position="665"/>
    </location>
</feature>
<accession>A0A0H2RIG8</accession>